<organism evidence="1">
    <name type="scientific">marine sediment metagenome</name>
    <dbReference type="NCBI Taxonomy" id="412755"/>
    <lineage>
        <taxon>unclassified sequences</taxon>
        <taxon>metagenomes</taxon>
        <taxon>ecological metagenomes</taxon>
    </lineage>
</organism>
<accession>X1PEK0</accession>
<sequence>MGVGLTPTEKKFLADPAQFNSSYRSKLYYRISKKVLASVELLLDARLEIPVDPDVVEKVVGLILDNDSARFALFNTIQSRLSSRSPRLPA</sequence>
<evidence type="ECO:0000313" key="1">
    <source>
        <dbReference type="EMBL" id="GAI40901.1"/>
    </source>
</evidence>
<comment type="caution">
    <text evidence="1">The sequence shown here is derived from an EMBL/GenBank/DDBJ whole genome shotgun (WGS) entry which is preliminary data.</text>
</comment>
<name>X1PEK0_9ZZZZ</name>
<proteinExistence type="predicted"/>
<dbReference type="AlphaFoldDB" id="X1PEK0"/>
<dbReference type="EMBL" id="BARV01026436">
    <property type="protein sequence ID" value="GAI40901.1"/>
    <property type="molecule type" value="Genomic_DNA"/>
</dbReference>
<reference evidence="1" key="1">
    <citation type="journal article" date="2014" name="Front. Microbiol.">
        <title>High frequency of phylogenetically diverse reductive dehalogenase-homologous genes in deep subseafloor sedimentary metagenomes.</title>
        <authorList>
            <person name="Kawai M."/>
            <person name="Futagami T."/>
            <person name="Toyoda A."/>
            <person name="Takaki Y."/>
            <person name="Nishi S."/>
            <person name="Hori S."/>
            <person name="Arai W."/>
            <person name="Tsubouchi T."/>
            <person name="Morono Y."/>
            <person name="Uchiyama I."/>
            <person name="Ito T."/>
            <person name="Fujiyama A."/>
            <person name="Inagaki F."/>
            <person name="Takami H."/>
        </authorList>
    </citation>
    <scope>NUCLEOTIDE SEQUENCE</scope>
    <source>
        <strain evidence="1">Expedition CK06-06</strain>
    </source>
</reference>
<gene>
    <name evidence="1" type="ORF">S06H3_42712</name>
</gene>
<protein>
    <submittedName>
        <fullName evidence="1">Uncharacterized protein</fullName>
    </submittedName>
</protein>